<dbReference type="Proteomes" id="UP000499080">
    <property type="component" value="Unassembled WGS sequence"/>
</dbReference>
<organism evidence="1 2">
    <name type="scientific">Araneus ventricosus</name>
    <name type="common">Orbweaver spider</name>
    <name type="synonym">Epeira ventricosa</name>
    <dbReference type="NCBI Taxonomy" id="182803"/>
    <lineage>
        <taxon>Eukaryota</taxon>
        <taxon>Metazoa</taxon>
        <taxon>Ecdysozoa</taxon>
        <taxon>Arthropoda</taxon>
        <taxon>Chelicerata</taxon>
        <taxon>Arachnida</taxon>
        <taxon>Araneae</taxon>
        <taxon>Araneomorphae</taxon>
        <taxon>Entelegynae</taxon>
        <taxon>Araneoidea</taxon>
        <taxon>Araneidae</taxon>
        <taxon>Araneus</taxon>
    </lineage>
</organism>
<gene>
    <name evidence="1" type="ORF">AVEN_257985_1</name>
</gene>
<dbReference type="AlphaFoldDB" id="A0A4Y2K9R7"/>
<comment type="caution">
    <text evidence="1">The sequence shown here is derived from an EMBL/GenBank/DDBJ whole genome shotgun (WGS) entry which is preliminary data.</text>
</comment>
<sequence length="108" mass="13146">MKWLVWLQKKFRVRDKNIECNCHCYHEMAGFSAKTSPTKEILNIRPNHLNEFSILPCIGWSDFKDNSCRRIVFVLKLQRLDNEELPKLDRLNRCDYHLELQEWLRKKL</sequence>
<name>A0A4Y2K9R7_ARAVE</name>
<reference evidence="1 2" key="1">
    <citation type="journal article" date="2019" name="Sci. Rep.">
        <title>Orb-weaving spider Araneus ventricosus genome elucidates the spidroin gene catalogue.</title>
        <authorList>
            <person name="Kono N."/>
            <person name="Nakamura H."/>
            <person name="Ohtoshi R."/>
            <person name="Moran D.A.P."/>
            <person name="Shinohara A."/>
            <person name="Yoshida Y."/>
            <person name="Fujiwara M."/>
            <person name="Mori M."/>
            <person name="Tomita M."/>
            <person name="Arakawa K."/>
        </authorList>
    </citation>
    <scope>NUCLEOTIDE SEQUENCE [LARGE SCALE GENOMIC DNA]</scope>
</reference>
<dbReference type="EMBL" id="BGPR01004289">
    <property type="protein sequence ID" value="GBM98052.1"/>
    <property type="molecule type" value="Genomic_DNA"/>
</dbReference>
<protein>
    <submittedName>
        <fullName evidence="1">Uncharacterized protein</fullName>
    </submittedName>
</protein>
<keyword evidence="2" id="KW-1185">Reference proteome</keyword>
<evidence type="ECO:0000313" key="1">
    <source>
        <dbReference type="EMBL" id="GBM98052.1"/>
    </source>
</evidence>
<proteinExistence type="predicted"/>
<accession>A0A4Y2K9R7</accession>
<evidence type="ECO:0000313" key="2">
    <source>
        <dbReference type="Proteomes" id="UP000499080"/>
    </source>
</evidence>